<dbReference type="Pfam" id="PF13191">
    <property type="entry name" value="AAA_16"/>
    <property type="match status" value="1"/>
</dbReference>
<evidence type="ECO:0000313" key="9">
    <source>
        <dbReference type="Proteomes" id="UP001526201"/>
    </source>
</evidence>
<dbReference type="SUPFAM" id="SSF52540">
    <property type="entry name" value="P-loop containing nucleoside triphosphate hydrolases"/>
    <property type="match status" value="1"/>
</dbReference>
<dbReference type="InterPro" id="IPR051677">
    <property type="entry name" value="AfsR-DnrI-RedD_regulator"/>
</dbReference>
<dbReference type="InterPro" id="IPR005158">
    <property type="entry name" value="BTAD"/>
</dbReference>
<dbReference type="InterPro" id="IPR036388">
    <property type="entry name" value="WH-like_DNA-bd_sf"/>
</dbReference>
<dbReference type="Pfam" id="PF03704">
    <property type="entry name" value="BTAD"/>
    <property type="match status" value="1"/>
</dbReference>
<dbReference type="EMBL" id="JACKTY010000029">
    <property type="protein sequence ID" value="MCV7227065.1"/>
    <property type="molecule type" value="Genomic_DNA"/>
</dbReference>
<evidence type="ECO:0000259" key="7">
    <source>
        <dbReference type="PROSITE" id="PS51755"/>
    </source>
</evidence>
<dbReference type="PROSITE" id="PS51755">
    <property type="entry name" value="OMPR_PHOB"/>
    <property type="match status" value="1"/>
</dbReference>
<evidence type="ECO:0000256" key="5">
    <source>
        <dbReference type="PROSITE-ProRule" id="PRU01091"/>
    </source>
</evidence>
<keyword evidence="9" id="KW-1185">Reference proteome</keyword>
<organism evidence="8 9">
    <name type="scientific">Mycolicibacterium komossense</name>
    <dbReference type="NCBI Taxonomy" id="1779"/>
    <lineage>
        <taxon>Bacteria</taxon>
        <taxon>Bacillati</taxon>
        <taxon>Actinomycetota</taxon>
        <taxon>Actinomycetes</taxon>
        <taxon>Mycobacteriales</taxon>
        <taxon>Mycobacteriaceae</taxon>
        <taxon>Mycolicibacterium</taxon>
    </lineage>
</organism>
<evidence type="ECO:0000256" key="4">
    <source>
        <dbReference type="ARBA" id="ARBA00023163"/>
    </source>
</evidence>
<keyword evidence="2" id="KW-0805">Transcription regulation</keyword>
<evidence type="ECO:0000256" key="6">
    <source>
        <dbReference type="SAM" id="MobiDB-lite"/>
    </source>
</evidence>
<feature type="DNA-binding region" description="OmpR/PhoB-type" evidence="5">
    <location>
        <begin position="1"/>
        <end position="94"/>
    </location>
</feature>
<evidence type="ECO:0000256" key="1">
    <source>
        <dbReference type="ARBA" id="ARBA00005820"/>
    </source>
</evidence>
<dbReference type="Gene3D" id="1.10.10.10">
    <property type="entry name" value="Winged helix-like DNA-binding domain superfamily/Winged helix DNA-binding domain"/>
    <property type="match status" value="1"/>
</dbReference>
<dbReference type="Proteomes" id="UP001526201">
    <property type="component" value="Unassembled WGS sequence"/>
</dbReference>
<keyword evidence="4" id="KW-0804">Transcription</keyword>
<dbReference type="InterPro" id="IPR001867">
    <property type="entry name" value="OmpR/PhoB-type_DNA-bd"/>
</dbReference>
<proteinExistence type="inferred from homology"/>
<accession>A0ABT3CC73</accession>
<dbReference type="Gene3D" id="1.25.40.10">
    <property type="entry name" value="Tetratricopeptide repeat domain"/>
    <property type="match status" value="1"/>
</dbReference>
<feature type="domain" description="OmpR/PhoB-type" evidence="7">
    <location>
        <begin position="1"/>
        <end position="94"/>
    </location>
</feature>
<comment type="similarity">
    <text evidence="1">Belongs to the AfsR/DnrI/RedD regulatory family.</text>
</comment>
<dbReference type="InterPro" id="IPR041664">
    <property type="entry name" value="AAA_16"/>
</dbReference>
<evidence type="ECO:0000256" key="3">
    <source>
        <dbReference type="ARBA" id="ARBA00023125"/>
    </source>
</evidence>
<dbReference type="SMART" id="SM01043">
    <property type="entry name" value="BTAD"/>
    <property type="match status" value="1"/>
</dbReference>
<protein>
    <submittedName>
        <fullName evidence="8">AAA family ATPase</fullName>
    </submittedName>
</protein>
<dbReference type="SUPFAM" id="SSF48452">
    <property type="entry name" value="TPR-like"/>
    <property type="match status" value="1"/>
</dbReference>
<dbReference type="InterPro" id="IPR011990">
    <property type="entry name" value="TPR-like_helical_dom_sf"/>
</dbReference>
<evidence type="ECO:0000256" key="2">
    <source>
        <dbReference type="ARBA" id="ARBA00023015"/>
    </source>
</evidence>
<dbReference type="CDD" id="cd15831">
    <property type="entry name" value="BTAD"/>
    <property type="match status" value="1"/>
</dbReference>
<dbReference type="InterPro" id="IPR016032">
    <property type="entry name" value="Sig_transdc_resp-reg_C-effctor"/>
</dbReference>
<sequence length="1143" mass="121229">MHYRLLGPLQVTHGAATVDIGPPKQRAVLGALLLAQGRVVSTDRLIDAVWGDEVPGSATASLQAYISNLRKALRPDTGAASPIVRQAPGYFLAVNGADDVDLITFTDHCVAARAAISAGEWRDALSSTDAALALWRGSLLEDLRDEDWVRQESAGVDELRTECRENRVTALLALGRSAEALVDAARLRADDPLRDRACWLLMLALYRAGRGPEALETFAAHAAHLDSELGLEPGAGLRDLQTAILRQSPELAAWPRSPAWTGAEDLSSPAPAPATPEHPAGLPRRAMIGRARELALLSKALVDAGGGATCWLVLTGPPGIGKTRLAEEAAVRVSAAQGRVVWVSCPDERGTPPWWPMRQLIRALGADADAVLEVPADADPDTARFLVYERIHTLLQDSGRAEAPLVVVIDDAQWADPTSASCLAYIAGALREHPVAIIMTVRDGDHSAELTRLLGTVARGDRNRHIDVPALSRSEVTALANDIAEDPQDELTDAEAAILADRTGGNPFFVSEYARLPREERSAGDIPSAIKSVLDRRLAGLDAAVLQVLRAAAVVGDTLEGSAFGLLAETTRLDMETLADYLDEAADARILVSAHDGAGYEFAHGLLREHLLSSLPALRRQRLHAKVAEVLAGNNSHDAVSRRAQHLIAALPLVDPAVVVAACRLAAEHATEQWSSDIAALWWQAALDAYDQLPPAERDDATRDGLTVELLEALGRAGRGQTVLDSASTGLAEAFRAGRAATAGRVAAALLRVSGSWPWLAPGGDPSELLALLNRAAELCDDDPAAGARVRAALAVGNCYQVDPTVSAVLLDTAAELAEQAGDSDVIADVLVGRIITYSGVAQRSAEILQWIQELIMLQHNRIREDAVIAHSVATMAAMNLGDAEATERHLRAGIEGSEQLRLPVLRAQLRWMEAVLAVWRGDLVEAQRHHGIALQVHEQTELYGAGSSIIAAAALLRETGETVDVAALFGDEIDAGGESMLEVARAALLTVQTGPAARVEAAEVLSRGPGNPHVWTSLGFTALRAHLCADHGLVDFAPGLLDELAPFADRVAMLGHVGTVGPVPLAIARLYVLLGDIDLAREQVAIGEAMAMRTGGVPALLRCRLLRAELDGDRSLAEAVALEAERVGMRGVAAAARELAAR</sequence>
<dbReference type="RefSeq" id="WP_264067993.1">
    <property type="nucleotide sequence ID" value="NZ_JACKTY010000029.1"/>
</dbReference>
<dbReference type="SUPFAM" id="SSF46894">
    <property type="entry name" value="C-terminal effector domain of the bipartite response regulators"/>
    <property type="match status" value="1"/>
</dbReference>
<gene>
    <name evidence="8" type="ORF">H7J73_13605</name>
</gene>
<feature type="region of interest" description="Disordered" evidence="6">
    <location>
        <begin position="259"/>
        <end position="281"/>
    </location>
</feature>
<dbReference type="SMART" id="SM00862">
    <property type="entry name" value="Trans_reg_C"/>
    <property type="match status" value="1"/>
</dbReference>
<dbReference type="Gene3D" id="3.40.50.300">
    <property type="entry name" value="P-loop containing nucleotide triphosphate hydrolases"/>
    <property type="match status" value="1"/>
</dbReference>
<dbReference type="PANTHER" id="PTHR35807">
    <property type="entry name" value="TRANSCRIPTIONAL REGULATOR REDD-RELATED"/>
    <property type="match status" value="1"/>
</dbReference>
<evidence type="ECO:0000313" key="8">
    <source>
        <dbReference type="EMBL" id="MCV7227065.1"/>
    </source>
</evidence>
<reference evidence="8 9" key="1">
    <citation type="journal article" date="2022" name="BMC Genomics">
        <title>Comparative genome analysis of mycobacteria focusing on tRNA and non-coding RNA.</title>
        <authorList>
            <person name="Behra P.R.K."/>
            <person name="Pettersson B.M.F."/>
            <person name="Ramesh M."/>
            <person name="Das S."/>
            <person name="Dasgupta S."/>
            <person name="Kirsebom L.A."/>
        </authorList>
    </citation>
    <scope>NUCLEOTIDE SEQUENCE [LARGE SCALE GENOMIC DNA]</scope>
    <source>
        <strain evidence="8 9">DSM 44078</strain>
    </source>
</reference>
<dbReference type="InterPro" id="IPR027417">
    <property type="entry name" value="P-loop_NTPase"/>
</dbReference>
<dbReference type="CDD" id="cd00383">
    <property type="entry name" value="trans_reg_C"/>
    <property type="match status" value="1"/>
</dbReference>
<dbReference type="Pfam" id="PF00486">
    <property type="entry name" value="Trans_reg_C"/>
    <property type="match status" value="1"/>
</dbReference>
<dbReference type="PANTHER" id="PTHR35807:SF1">
    <property type="entry name" value="TRANSCRIPTIONAL REGULATOR REDD"/>
    <property type="match status" value="1"/>
</dbReference>
<name>A0ABT3CC73_9MYCO</name>
<comment type="caution">
    <text evidence="8">The sequence shown here is derived from an EMBL/GenBank/DDBJ whole genome shotgun (WGS) entry which is preliminary data.</text>
</comment>
<keyword evidence="3 5" id="KW-0238">DNA-binding</keyword>